<evidence type="ECO:0000259" key="8">
    <source>
        <dbReference type="Pfam" id="PF00999"/>
    </source>
</evidence>
<keyword evidence="11" id="KW-1185">Reference proteome</keyword>
<evidence type="ECO:0000256" key="2">
    <source>
        <dbReference type="ARBA" id="ARBA00005551"/>
    </source>
</evidence>
<dbReference type="GO" id="GO:1902600">
    <property type="term" value="P:proton transmembrane transport"/>
    <property type="evidence" value="ECO:0007669"/>
    <property type="project" value="InterPro"/>
</dbReference>
<dbReference type="InterPro" id="IPR006153">
    <property type="entry name" value="Cation/H_exchanger_TM"/>
</dbReference>
<dbReference type="GO" id="GO:0016020">
    <property type="term" value="C:membrane"/>
    <property type="evidence" value="ECO:0007669"/>
    <property type="project" value="UniProtKB-SubCell"/>
</dbReference>
<evidence type="ECO:0000256" key="6">
    <source>
        <dbReference type="ARBA" id="ARBA00023136"/>
    </source>
</evidence>
<dbReference type="STRING" id="1227498.C492_07375"/>
<feature type="domain" description="RCK N-terminal" evidence="9">
    <location>
        <begin position="292"/>
        <end position="391"/>
    </location>
</feature>
<feature type="transmembrane region" description="Helical" evidence="7">
    <location>
        <begin position="218"/>
        <end position="246"/>
    </location>
</feature>
<evidence type="ECO:0000313" key="10">
    <source>
        <dbReference type="EMBL" id="ELY63193.1"/>
    </source>
</evidence>
<keyword evidence="5 7" id="KW-1133">Transmembrane helix</keyword>
<dbReference type="GO" id="GO:0006813">
    <property type="term" value="P:potassium ion transport"/>
    <property type="evidence" value="ECO:0007669"/>
    <property type="project" value="InterPro"/>
</dbReference>
<protein>
    <submittedName>
        <fullName evidence="10">Kef-type K+ transporter</fullName>
    </submittedName>
</protein>
<gene>
    <name evidence="10" type="ORF">C492_07375</name>
</gene>
<feature type="domain" description="Cation/H+ exchanger transmembrane" evidence="8">
    <location>
        <begin position="30"/>
        <end position="250"/>
    </location>
</feature>
<evidence type="ECO:0000256" key="1">
    <source>
        <dbReference type="ARBA" id="ARBA00004141"/>
    </source>
</evidence>
<dbReference type="Gene3D" id="3.40.50.720">
    <property type="entry name" value="NAD(P)-binding Rossmann-like Domain"/>
    <property type="match status" value="1"/>
</dbReference>
<dbReference type="Gene3D" id="1.20.1530.20">
    <property type="match status" value="1"/>
</dbReference>
<sequence>MPSNSKILRLTAIQHSRTGLLQPEIRNSLVHGRIAETIQFVQDLLAILIILVLTAETFTADSIAAQLGYGVVLLGVAIIVNRHLFGLLERFSDGSDELMLVGVIALLIAFLSAAEFVGVSLVVGAFIAGLGVRRDPAEHLGMLNGLESIKDFFTAIFFTTLGALVTVPTVEVILVATVLAALTAFVKPAVTIALLLYTGYDARPATLTSLSLDQVSEFALIIAIEALVLGMLTQPVFNAIILAAAVTMITSSLSRHHDERIYRVLADYGLLKRRYKNVDERSAAPDDVSDHVIIVGYGRQGRRLAETCEAIDRSYVVIENDPTLLEVLDMECPAYIFGDTMEQYTLEKAGIEDAQLIVSTVESDPLSNRLLMLTEGRNVDVILRAGTVSTALDFLERGALYVNVPELLATEQLVEYIEVLAAGDLSAEELREQHLAELEQQPESGYYTTADEIKAIR</sequence>
<evidence type="ECO:0000313" key="11">
    <source>
        <dbReference type="Proteomes" id="UP000011531"/>
    </source>
</evidence>
<comment type="similarity">
    <text evidence="2">Belongs to the monovalent cation:proton antiporter 2 (CPA2) transporter (TC 2.A.37) family.</text>
</comment>
<dbReference type="EMBL" id="AOIA01000047">
    <property type="protein sequence ID" value="ELY63193.1"/>
    <property type="molecule type" value="Genomic_DNA"/>
</dbReference>
<dbReference type="Pfam" id="PF02254">
    <property type="entry name" value="TrkA_N"/>
    <property type="match status" value="1"/>
</dbReference>
<evidence type="ECO:0000256" key="3">
    <source>
        <dbReference type="ARBA" id="ARBA00022448"/>
    </source>
</evidence>
<dbReference type="PANTHER" id="PTHR42751:SF6">
    <property type="entry name" value="CONSERVED INTEGRAL MEMBRANE TRANSPORT PROTEIN-RELATED"/>
    <property type="match status" value="1"/>
</dbReference>
<feature type="transmembrane region" description="Helical" evidence="7">
    <location>
        <begin position="100"/>
        <end position="132"/>
    </location>
</feature>
<name>L9XRE3_9EURY</name>
<evidence type="ECO:0000256" key="7">
    <source>
        <dbReference type="SAM" id="Phobius"/>
    </source>
</evidence>
<feature type="transmembrane region" description="Helical" evidence="7">
    <location>
        <begin position="34"/>
        <end position="55"/>
    </location>
</feature>
<feature type="transmembrane region" description="Helical" evidence="7">
    <location>
        <begin position="177"/>
        <end position="198"/>
    </location>
</feature>
<organism evidence="10 11">
    <name type="scientific">Natronococcus jeotgali DSM 18795</name>
    <dbReference type="NCBI Taxonomy" id="1227498"/>
    <lineage>
        <taxon>Archaea</taxon>
        <taxon>Methanobacteriati</taxon>
        <taxon>Methanobacteriota</taxon>
        <taxon>Stenosarchaea group</taxon>
        <taxon>Halobacteria</taxon>
        <taxon>Halobacteriales</taxon>
        <taxon>Natrialbaceae</taxon>
        <taxon>Natronococcus</taxon>
    </lineage>
</organism>
<accession>L9XRE3</accession>
<evidence type="ECO:0000259" key="9">
    <source>
        <dbReference type="Pfam" id="PF02254"/>
    </source>
</evidence>
<proteinExistence type="inferred from homology"/>
<dbReference type="PANTHER" id="PTHR42751">
    <property type="entry name" value="SODIUM/HYDROGEN EXCHANGER FAMILY/TRKA DOMAIN PROTEIN"/>
    <property type="match status" value="1"/>
</dbReference>
<reference evidence="10 11" key="1">
    <citation type="journal article" date="2014" name="PLoS Genet.">
        <title>Phylogenetically driven sequencing of extremely halophilic archaea reveals strategies for static and dynamic osmo-response.</title>
        <authorList>
            <person name="Becker E.A."/>
            <person name="Seitzer P.M."/>
            <person name="Tritt A."/>
            <person name="Larsen D."/>
            <person name="Krusor M."/>
            <person name="Yao A.I."/>
            <person name="Wu D."/>
            <person name="Madern D."/>
            <person name="Eisen J.A."/>
            <person name="Darling A.E."/>
            <person name="Facciotti M.T."/>
        </authorList>
    </citation>
    <scope>NUCLEOTIDE SEQUENCE [LARGE SCALE GENOMIC DNA]</scope>
    <source>
        <strain evidence="10 11">DSM 18795</strain>
    </source>
</reference>
<feature type="transmembrane region" description="Helical" evidence="7">
    <location>
        <begin position="152"/>
        <end position="170"/>
    </location>
</feature>
<evidence type="ECO:0000256" key="5">
    <source>
        <dbReference type="ARBA" id="ARBA00022989"/>
    </source>
</evidence>
<keyword evidence="6 7" id="KW-0472">Membrane</keyword>
<dbReference type="Pfam" id="PF00999">
    <property type="entry name" value="Na_H_Exchanger"/>
    <property type="match status" value="1"/>
</dbReference>
<dbReference type="Proteomes" id="UP000011531">
    <property type="component" value="Unassembled WGS sequence"/>
</dbReference>
<dbReference type="InterPro" id="IPR003148">
    <property type="entry name" value="RCK_N"/>
</dbReference>
<dbReference type="GO" id="GO:0015297">
    <property type="term" value="F:antiporter activity"/>
    <property type="evidence" value="ECO:0007669"/>
    <property type="project" value="InterPro"/>
</dbReference>
<dbReference type="InterPro" id="IPR036291">
    <property type="entry name" value="NAD(P)-bd_dom_sf"/>
</dbReference>
<comment type="subcellular location">
    <subcellularLocation>
        <location evidence="1">Membrane</location>
        <topology evidence="1">Multi-pass membrane protein</topology>
    </subcellularLocation>
</comment>
<comment type="caution">
    <text evidence="10">The sequence shown here is derived from an EMBL/GenBank/DDBJ whole genome shotgun (WGS) entry which is preliminary data.</text>
</comment>
<dbReference type="AlphaFoldDB" id="L9XRE3"/>
<keyword evidence="4 7" id="KW-0812">Transmembrane</keyword>
<keyword evidence="3" id="KW-0813">Transport</keyword>
<dbReference type="SUPFAM" id="SSF51735">
    <property type="entry name" value="NAD(P)-binding Rossmann-fold domains"/>
    <property type="match status" value="1"/>
</dbReference>
<dbReference type="InterPro" id="IPR038770">
    <property type="entry name" value="Na+/solute_symporter_sf"/>
</dbReference>
<evidence type="ECO:0000256" key="4">
    <source>
        <dbReference type="ARBA" id="ARBA00022692"/>
    </source>
</evidence>
<feature type="transmembrane region" description="Helical" evidence="7">
    <location>
        <begin position="67"/>
        <end position="88"/>
    </location>
</feature>
<dbReference type="PATRIC" id="fig|1227498.3.peg.1500"/>